<name>A0ABR0RR04_9EURO</name>
<evidence type="ECO:0000313" key="6">
    <source>
        <dbReference type="Proteomes" id="UP001334248"/>
    </source>
</evidence>
<comment type="caution">
    <text evidence="5">The sequence shown here is derived from an EMBL/GenBank/DDBJ whole genome shotgun (WGS) entry which is preliminary data.</text>
</comment>
<dbReference type="PANTHER" id="PTHR47424">
    <property type="entry name" value="REGULATORY PROTEIN GAL4"/>
    <property type="match status" value="1"/>
</dbReference>
<reference evidence="5 6" key="1">
    <citation type="journal article" date="2023" name="Res Sq">
        <title>Genomic and morphological characterization of Knufia obscura isolated from the Mars 2020 spacecraft assembly facility.</title>
        <authorList>
            <person name="Chander A.M."/>
            <person name="Teixeira M.M."/>
            <person name="Singh N.K."/>
            <person name="Williams M.P."/>
            <person name="Parker C.W."/>
            <person name="Leo P."/>
            <person name="Stajich J.E."/>
            <person name="Torok T."/>
            <person name="Tighe S."/>
            <person name="Mason C.E."/>
            <person name="Venkateswaran K."/>
        </authorList>
    </citation>
    <scope>NUCLEOTIDE SEQUENCE [LARGE SCALE GENOMIC DNA]</scope>
    <source>
        <strain evidence="5 6">CCFEE 5817</strain>
    </source>
</reference>
<feature type="compositionally biased region" description="Polar residues" evidence="4">
    <location>
        <begin position="57"/>
        <end position="86"/>
    </location>
</feature>
<dbReference type="RefSeq" id="XP_064731157.1">
    <property type="nucleotide sequence ID" value="XM_064872499.1"/>
</dbReference>
<dbReference type="Proteomes" id="UP001334248">
    <property type="component" value="Unassembled WGS sequence"/>
</dbReference>
<sequence>MTWNRQKQQLPSSQSEYHATNIDTLRFTESGIPGTTDSRPNNANQTTTLDQHRELQARSNAAPQSQEHGAGSHGSTVGVNHYTPSTTANSNAASDVMDTNLHTSNLEFYGSASSVAFLRHVETLSNTLTTGYLARPPVRSLASFLHNPDIQPETSRSMPAAPKEADPGHGRFYFREARRFLDAYFSNMHPIQPLFDEEEFLTRCEDLWFDRPDKQPLSFTALYYATLSLGSLVMTSDISGSKRFAWGHRLFNQALAIVTRLGTATDIEMTQCFYMMASYYRD</sequence>
<dbReference type="CDD" id="cd12148">
    <property type="entry name" value="fungal_TF_MHR"/>
    <property type="match status" value="1"/>
</dbReference>
<evidence type="ECO:0000256" key="1">
    <source>
        <dbReference type="ARBA" id="ARBA00023015"/>
    </source>
</evidence>
<evidence type="ECO:0000313" key="5">
    <source>
        <dbReference type="EMBL" id="KAK5943067.1"/>
    </source>
</evidence>
<dbReference type="GeneID" id="89997521"/>
<dbReference type="PANTHER" id="PTHR47424:SF15">
    <property type="entry name" value="ZN(II)2CYS6 TRANSCRIPTION FACTOR (EUROFUNG)"/>
    <property type="match status" value="1"/>
</dbReference>
<evidence type="ECO:0000256" key="4">
    <source>
        <dbReference type="SAM" id="MobiDB-lite"/>
    </source>
</evidence>
<keyword evidence="2" id="KW-0804">Transcription</keyword>
<protein>
    <recommendedName>
        <fullName evidence="7">Transcription factor domain-containing protein</fullName>
    </recommendedName>
</protein>
<evidence type="ECO:0000256" key="3">
    <source>
        <dbReference type="ARBA" id="ARBA00023242"/>
    </source>
</evidence>
<keyword evidence="3" id="KW-0539">Nucleus</keyword>
<evidence type="ECO:0008006" key="7">
    <source>
        <dbReference type="Google" id="ProtNLM"/>
    </source>
</evidence>
<keyword evidence="6" id="KW-1185">Reference proteome</keyword>
<organism evidence="5 6">
    <name type="scientific">Knufia obscura</name>
    <dbReference type="NCBI Taxonomy" id="1635080"/>
    <lineage>
        <taxon>Eukaryota</taxon>
        <taxon>Fungi</taxon>
        <taxon>Dikarya</taxon>
        <taxon>Ascomycota</taxon>
        <taxon>Pezizomycotina</taxon>
        <taxon>Eurotiomycetes</taxon>
        <taxon>Chaetothyriomycetidae</taxon>
        <taxon>Chaetothyriales</taxon>
        <taxon>Trichomeriaceae</taxon>
        <taxon>Knufia</taxon>
    </lineage>
</organism>
<evidence type="ECO:0000256" key="2">
    <source>
        <dbReference type="ARBA" id="ARBA00023163"/>
    </source>
</evidence>
<dbReference type="EMBL" id="JAVHJV010000004">
    <property type="protein sequence ID" value="KAK5943067.1"/>
    <property type="molecule type" value="Genomic_DNA"/>
</dbReference>
<feature type="region of interest" description="Disordered" evidence="4">
    <location>
        <begin position="55"/>
        <end position="86"/>
    </location>
</feature>
<accession>A0ABR0RR04</accession>
<dbReference type="InterPro" id="IPR051127">
    <property type="entry name" value="Fungal_SecMet_Regulators"/>
</dbReference>
<keyword evidence="1" id="KW-0805">Transcription regulation</keyword>
<gene>
    <name evidence="5" type="ORF">PMZ80_004072</name>
</gene>
<proteinExistence type="predicted"/>